<protein>
    <submittedName>
        <fullName evidence="5">S-layer homology domain-containing protein</fullName>
    </submittedName>
</protein>
<feature type="repeat" description="NHL" evidence="2">
    <location>
        <begin position="231"/>
        <end position="261"/>
    </location>
</feature>
<dbReference type="RefSeq" id="WP_317940282.1">
    <property type="nucleotide sequence ID" value="NZ_JAUBDJ010000002.1"/>
</dbReference>
<keyword evidence="6" id="KW-1185">Reference proteome</keyword>
<dbReference type="PROSITE" id="PS51125">
    <property type="entry name" value="NHL"/>
    <property type="match status" value="1"/>
</dbReference>
<feature type="domain" description="SLH" evidence="4">
    <location>
        <begin position="155"/>
        <end position="215"/>
    </location>
</feature>
<dbReference type="InterPro" id="IPR011042">
    <property type="entry name" value="6-blade_b-propeller_TolB-like"/>
</dbReference>
<feature type="signal peptide" evidence="3">
    <location>
        <begin position="1"/>
        <end position="25"/>
    </location>
</feature>
<dbReference type="Gene3D" id="2.120.10.30">
    <property type="entry name" value="TolB, C-terminal domain"/>
    <property type="match status" value="4"/>
</dbReference>
<dbReference type="EMBL" id="JAUBDJ010000002">
    <property type="protein sequence ID" value="MDW0116128.1"/>
    <property type="molecule type" value="Genomic_DNA"/>
</dbReference>
<dbReference type="PANTHER" id="PTHR13833">
    <property type="match status" value="1"/>
</dbReference>
<accession>A0AAW9A8Q5</accession>
<evidence type="ECO:0000259" key="4">
    <source>
        <dbReference type="PROSITE" id="PS51272"/>
    </source>
</evidence>
<evidence type="ECO:0000256" key="1">
    <source>
        <dbReference type="ARBA" id="ARBA00022737"/>
    </source>
</evidence>
<dbReference type="Proteomes" id="UP001271648">
    <property type="component" value="Unassembled WGS sequence"/>
</dbReference>
<dbReference type="AlphaFoldDB" id="A0AAW9A8Q5"/>
<feature type="domain" description="SLH" evidence="4">
    <location>
        <begin position="94"/>
        <end position="154"/>
    </location>
</feature>
<gene>
    <name evidence="5" type="ORF">QTL97_04215</name>
</gene>
<comment type="caution">
    <text evidence="5">The sequence shown here is derived from an EMBL/GenBank/DDBJ whole genome shotgun (WGS) entry which is preliminary data.</text>
</comment>
<evidence type="ECO:0000256" key="3">
    <source>
        <dbReference type="SAM" id="SignalP"/>
    </source>
</evidence>
<dbReference type="PROSITE" id="PS51272">
    <property type="entry name" value="SLH"/>
    <property type="match status" value="3"/>
</dbReference>
<dbReference type="Pfam" id="PF01436">
    <property type="entry name" value="NHL"/>
    <property type="match status" value="4"/>
</dbReference>
<sequence length="549" mass="58248">MLQSKKMFLSAIASAMVMGAVVAPAAVQADGIPFSDLDAKAYYYGSVIELSERGIVNGFPDGTFRPGEFVTRGQAAVMLASVLGLDTLNVKNPNFRDLPTTHPSYGQIAALVQAGVIGGFGDGTFKPNVLMTRAQMAKIIHDGFGLMEGSLNDSPFSDVSSGDWFAPYVESLRVNGITSGTSPTTYSPNSFVTRGQFASFITRSEAAVSVLKFVGNGKFDLVDGKAESASFRGPTSIALLPDGSILVADSRNHVIRKIHNGVVSTFAGMTLELNEFGLPQGGFYNGDKEKAFFDEPIDIAADDAGNVFVADSLNHAIRKISNNGQVTTLAGNGFIGKEDGAGESARFYSPQSIVVTANGTLYVADTLNHIIRKITAEGEVSTLNAASERVVEVFPGEVEWAGDYKDGLLNDAKFNEPSGLALDSKGNLYVSDSGNQLIRYIDFSTNTVSTVVGSFKGTHSLYAEGGFLNGFAADAQLNFPKGLYYSEKYGLFIADSLNKSIRVLKDGKIRTVAQGFENPAGLAIDSGGNLYVADSYDNLILQISGRGGK</sequence>
<organism evidence="5 6">
    <name type="scientific">Sporosarcina thermotolerans</name>
    <dbReference type="NCBI Taxonomy" id="633404"/>
    <lineage>
        <taxon>Bacteria</taxon>
        <taxon>Bacillati</taxon>
        <taxon>Bacillota</taxon>
        <taxon>Bacilli</taxon>
        <taxon>Bacillales</taxon>
        <taxon>Caryophanaceae</taxon>
        <taxon>Sporosarcina</taxon>
    </lineage>
</organism>
<dbReference type="SUPFAM" id="SSF63825">
    <property type="entry name" value="YWTD domain"/>
    <property type="match status" value="1"/>
</dbReference>
<evidence type="ECO:0000313" key="5">
    <source>
        <dbReference type="EMBL" id="MDW0116128.1"/>
    </source>
</evidence>
<keyword evidence="3" id="KW-0732">Signal</keyword>
<dbReference type="InterPro" id="IPR001119">
    <property type="entry name" value="SLH_dom"/>
</dbReference>
<keyword evidence="1" id="KW-0677">Repeat</keyword>
<dbReference type="Pfam" id="PF00395">
    <property type="entry name" value="SLH"/>
    <property type="match status" value="3"/>
</dbReference>
<proteinExistence type="predicted"/>
<reference evidence="5 6" key="1">
    <citation type="submission" date="2023-06" db="EMBL/GenBank/DDBJ databases">
        <title>Sporosarcina sp. nov., isolated from Korean traditional fermented seafood 'Jeotgal'.</title>
        <authorList>
            <person name="Yang A.I."/>
            <person name="Shin N.-R."/>
        </authorList>
    </citation>
    <scope>NUCLEOTIDE SEQUENCE [LARGE SCALE GENOMIC DNA]</scope>
    <source>
        <strain evidence="5 6">KCTC43456</strain>
    </source>
</reference>
<evidence type="ECO:0000256" key="2">
    <source>
        <dbReference type="PROSITE-ProRule" id="PRU00504"/>
    </source>
</evidence>
<feature type="domain" description="SLH" evidence="4">
    <location>
        <begin position="30"/>
        <end position="93"/>
    </location>
</feature>
<dbReference type="InterPro" id="IPR001258">
    <property type="entry name" value="NHL_repeat"/>
</dbReference>
<feature type="chain" id="PRO_5043578089" evidence="3">
    <location>
        <begin position="26"/>
        <end position="549"/>
    </location>
</feature>
<dbReference type="PANTHER" id="PTHR13833:SF71">
    <property type="entry name" value="NHL DOMAIN-CONTAINING PROTEIN"/>
    <property type="match status" value="1"/>
</dbReference>
<name>A0AAW9A8Q5_9BACL</name>
<evidence type="ECO:0000313" key="6">
    <source>
        <dbReference type="Proteomes" id="UP001271648"/>
    </source>
</evidence>